<dbReference type="InParanoid" id="E9GWC8"/>
<evidence type="ECO:0000313" key="2">
    <source>
        <dbReference type="Proteomes" id="UP000000305"/>
    </source>
</evidence>
<dbReference type="HOGENOM" id="CLU_1857295_0_0_1"/>
<evidence type="ECO:0000313" key="1">
    <source>
        <dbReference type="EMBL" id="EFX76081.1"/>
    </source>
</evidence>
<organism evidence="1 2">
    <name type="scientific">Daphnia pulex</name>
    <name type="common">Water flea</name>
    <dbReference type="NCBI Taxonomy" id="6669"/>
    <lineage>
        <taxon>Eukaryota</taxon>
        <taxon>Metazoa</taxon>
        <taxon>Ecdysozoa</taxon>
        <taxon>Arthropoda</taxon>
        <taxon>Crustacea</taxon>
        <taxon>Branchiopoda</taxon>
        <taxon>Diplostraca</taxon>
        <taxon>Cladocera</taxon>
        <taxon>Anomopoda</taxon>
        <taxon>Daphniidae</taxon>
        <taxon>Daphnia</taxon>
    </lineage>
</organism>
<dbReference type="Proteomes" id="UP000000305">
    <property type="component" value="Unassembled WGS sequence"/>
</dbReference>
<dbReference type="KEGG" id="dpx:DAPPUDRAFT_107216"/>
<sequence length="138" mass="13724">MTTLINRSQAEAGKRCILICGCSSSISFYNDTVWTWRVPAAGFAGASGADVGSAEDAGSSLAFGEADASTVADGSACLPFAAGLALIAGRVNAMGSADLAGLPSAELIQPKRHAADGLTDVTGSARKAVLARTCVSTG</sequence>
<accession>E9GWC8</accession>
<proteinExistence type="predicted"/>
<dbReference type="AlphaFoldDB" id="E9GWC8"/>
<reference evidence="1 2" key="1">
    <citation type="journal article" date="2011" name="Science">
        <title>The ecoresponsive genome of Daphnia pulex.</title>
        <authorList>
            <person name="Colbourne J.K."/>
            <person name="Pfrender M.E."/>
            <person name="Gilbert D."/>
            <person name="Thomas W.K."/>
            <person name="Tucker A."/>
            <person name="Oakley T.H."/>
            <person name="Tokishita S."/>
            <person name="Aerts A."/>
            <person name="Arnold G.J."/>
            <person name="Basu M.K."/>
            <person name="Bauer D.J."/>
            <person name="Caceres C.E."/>
            <person name="Carmel L."/>
            <person name="Casola C."/>
            <person name="Choi J.H."/>
            <person name="Detter J.C."/>
            <person name="Dong Q."/>
            <person name="Dusheyko S."/>
            <person name="Eads B.D."/>
            <person name="Frohlich T."/>
            <person name="Geiler-Samerotte K.A."/>
            <person name="Gerlach D."/>
            <person name="Hatcher P."/>
            <person name="Jogdeo S."/>
            <person name="Krijgsveld J."/>
            <person name="Kriventseva E.V."/>
            <person name="Kultz D."/>
            <person name="Laforsch C."/>
            <person name="Lindquist E."/>
            <person name="Lopez J."/>
            <person name="Manak J.R."/>
            <person name="Muller J."/>
            <person name="Pangilinan J."/>
            <person name="Patwardhan R.P."/>
            <person name="Pitluck S."/>
            <person name="Pritham E.J."/>
            <person name="Rechtsteiner A."/>
            <person name="Rho M."/>
            <person name="Rogozin I.B."/>
            <person name="Sakarya O."/>
            <person name="Salamov A."/>
            <person name="Schaack S."/>
            <person name="Shapiro H."/>
            <person name="Shiga Y."/>
            <person name="Skalitzky C."/>
            <person name="Smith Z."/>
            <person name="Souvorov A."/>
            <person name="Sung W."/>
            <person name="Tang Z."/>
            <person name="Tsuchiya D."/>
            <person name="Tu H."/>
            <person name="Vos H."/>
            <person name="Wang M."/>
            <person name="Wolf Y.I."/>
            <person name="Yamagata H."/>
            <person name="Yamada T."/>
            <person name="Ye Y."/>
            <person name="Shaw J.R."/>
            <person name="Andrews J."/>
            <person name="Crease T.J."/>
            <person name="Tang H."/>
            <person name="Lucas S.M."/>
            <person name="Robertson H.M."/>
            <person name="Bork P."/>
            <person name="Koonin E.V."/>
            <person name="Zdobnov E.M."/>
            <person name="Grigoriev I.V."/>
            <person name="Lynch M."/>
            <person name="Boore J.L."/>
        </authorList>
    </citation>
    <scope>NUCLEOTIDE SEQUENCE [LARGE SCALE GENOMIC DNA]</scope>
</reference>
<gene>
    <name evidence="1" type="ORF">DAPPUDRAFT_107216</name>
</gene>
<keyword evidence="2" id="KW-1185">Reference proteome</keyword>
<protein>
    <submittedName>
        <fullName evidence="1">Uncharacterized protein</fullName>
    </submittedName>
</protein>
<dbReference type="EMBL" id="GL732570">
    <property type="protein sequence ID" value="EFX76081.1"/>
    <property type="molecule type" value="Genomic_DNA"/>
</dbReference>
<name>E9GWC8_DAPPU</name>